<gene>
    <name evidence="3" type="ORF">AK830_g877</name>
</gene>
<feature type="domain" description="2EXR" evidence="2">
    <location>
        <begin position="48"/>
        <end position="189"/>
    </location>
</feature>
<dbReference type="Proteomes" id="UP000050424">
    <property type="component" value="Unassembled WGS sequence"/>
</dbReference>
<organism evidence="3 4">
    <name type="scientific">Neonectria ditissima</name>
    <dbReference type="NCBI Taxonomy" id="78410"/>
    <lineage>
        <taxon>Eukaryota</taxon>
        <taxon>Fungi</taxon>
        <taxon>Dikarya</taxon>
        <taxon>Ascomycota</taxon>
        <taxon>Pezizomycotina</taxon>
        <taxon>Sordariomycetes</taxon>
        <taxon>Hypocreomycetidae</taxon>
        <taxon>Hypocreales</taxon>
        <taxon>Nectriaceae</taxon>
        <taxon>Neonectria</taxon>
    </lineage>
</organism>
<name>A0A0P7BV99_9HYPO</name>
<keyword evidence="4" id="KW-1185">Reference proteome</keyword>
<evidence type="ECO:0000313" key="4">
    <source>
        <dbReference type="Proteomes" id="UP000050424"/>
    </source>
</evidence>
<comment type="caution">
    <text evidence="3">The sequence shown here is derived from an EMBL/GenBank/DDBJ whole genome shotgun (WGS) entry which is preliminary data.</text>
</comment>
<proteinExistence type="predicted"/>
<evidence type="ECO:0000256" key="1">
    <source>
        <dbReference type="SAM" id="MobiDB-lite"/>
    </source>
</evidence>
<dbReference type="AlphaFoldDB" id="A0A0P7BV99"/>
<dbReference type="OrthoDB" id="4655872at2759"/>
<reference evidence="3 4" key="1">
    <citation type="submission" date="2015-09" db="EMBL/GenBank/DDBJ databases">
        <title>Draft genome of a European isolate of the apple canker pathogen Neonectria ditissima.</title>
        <authorList>
            <person name="Gomez-Cortecero A."/>
            <person name="Harrison R.J."/>
            <person name="Armitage A.D."/>
        </authorList>
    </citation>
    <scope>NUCLEOTIDE SEQUENCE [LARGE SCALE GENOMIC DNA]</scope>
    <source>
        <strain evidence="3 4">R09/05</strain>
    </source>
</reference>
<accession>A0A0P7BV99</accession>
<evidence type="ECO:0000259" key="2">
    <source>
        <dbReference type="Pfam" id="PF20150"/>
    </source>
</evidence>
<dbReference type="InterPro" id="IPR045518">
    <property type="entry name" value="2EXR"/>
</dbReference>
<dbReference type="STRING" id="78410.A0A0P7BV99"/>
<dbReference type="Pfam" id="PF20150">
    <property type="entry name" value="2EXR"/>
    <property type="match status" value="1"/>
</dbReference>
<dbReference type="EMBL" id="LKCW01000006">
    <property type="protein sequence ID" value="KPM45654.1"/>
    <property type="molecule type" value="Genomic_DNA"/>
</dbReference>
<feature type="region of interest" description="Disordered" evidence="1">
    <location>
        <begin position="86"/>
        <end position="108"/>
    </location>
</feature>
<sequence length="445" mass="50164">MDYEFAVDGGMGGELKRQYVSDEEVDACSISTIDSAIKFDIPPDCRDFSPFARLPAEIRHQIWECTLATPGMHFLKIENEDVGNWVNAGSPLHDHSDSSSDDDKETDGLTLEVQRETRPALTHRANLVPLYPSPEADISYYTTLNQEITKLTVTCNESAAVVKHLMARPTTLTLSGGRMISLDIASDIIYLEYVPPSIFEDGCYFTKALQCAGLERIRKVAVRYCHKWSKRPSPTRCSVCGQIHSTAEGAEYPKHLYQFIAQYLPNLEQLYFVDYFILRKSNTSEPRSGFGVGVATGAPEKTKAPLERFEGGNRTYYEVDGRDWVVKSKVFETMSWIQDRFVKYAKTSKLSSHKSPEKVKFGVLACEWTLARRLDMKKAPTTPIKKGRNKRTICEEHNTWRSRRSPHRSPAPVMESPPAGVPGNFPFVFGVEGSNDFSFTFAVPR</sequence>
<protein>
    <recommendedName>
        <fullName evidence="2">2EXR domain-containing protein</fullName>
    </recommendedName>
</protein>
<evidence type="ECO:0000313" key="3">
    <source>
        <dbReference type="EMBL" id="KPM45654.1"/>
    </source>
</evidence>